<gene>
    <name evidence="1" type="ORF">L6164_006568</name>
</gene>
<evidence type="ECO:0000313" key="1">
    <source>
        <dbReference type="EMBL" id="KAI4352304.1"/>
    </source>
</evidence>
<dbReference type="Proteomes" id="UP000828941">
    <property type="component" value="Chromosome 3"/>
</dbReference>
<comment type="caution">
    <text evidence="1">The sequence shown here is derived from an EMBL/GenBank/DDBJ whole genome shotgun (WGS) entry which is preliminary data.</text>
</comment>
<reference evidence="1 2" key="1">
    <citation type="journal article" date="2022" name="DNA Res.">
        <title>Chromosomal-level genome assembly of the orchid tree Bauhinia variegata (Leguminosae; Cercidoideae) supports the allotetraploid origin hypothesis of Bauhinia.</title>
        <authorList>
            <person name="Zhong Y."/>
            <person name="Chen Y."/>
            <person name="Zheng D."/>
            <person name="Pang J."/>
            <person name="Liu Y."/>
            <person name="Luo S."/>
            <person name="Meng S."/>
            <person name="Qian L."/>
            <person name="Wei D."/>
            <person name="Dai S."/>
            <person name="Zhou R."/>
        </authorList>
    </citation>
    <scope>NUCLEOTIDE SEQUENCE [LARGE SCALE GENOMIC DNA]</scope>
    <source>
        <strain evidence="1">BV-YZ2020</strain>
    </source>
</reference>
<name>A0ACB9PU27_BAUVA</name>
<proteinExistence type="predicted"/>
<dbReference type="EMBL" id="CM039428">
    <property type="protein sequence ID" value="KAI4352304.1"/>
    <property type="molecule type" value="Genomic_DNA"/>
</dbReference>
<organism evidence="1 2">
    <name type="scientific">Bauhinia variegata</name>
    <name type="common">Purple orchid tree</name>
    <name type="synonym">Phanera variegata</name>
    <dbReference type="NCBI Taxonomy" id="167791"/>
    <lineage>
        <taxon>Eukaryota</taxon>
        <taxon>Viridiplantae</taxon>
        <taxon>Streptophyta</taxon>
        <taxon>Embryophyta</taxon>
        <taxon>Tracheophyta</taxon>
        <taxon>Spermatophyta</taxon>
        <taxon>Magnoliopsida</taxon>
        <taxon>eudicotyledons</taxon>
        <taxon>Gunneridae</taxon>
        <taxon>Pentapetalae</taxon>
        <taxon>rosids</taxon>
        <taxon>fabids</taxon>
        <taxon>Fabales</taxon>
        <taxon>Fabaceae</taxon>
        <taxon>Cercidoideae</taxon>
        <taxon>Cercideae</taxon>
        <taxon>Bauhiniinae</taxon>
        <taxon>Bauhinia</taxon>
    </lineage>
</organism>
<accession>A0ACB9PU27</accession>
<protein>
    <submittedName>
        <fullName evidence="1">Uncharacterized protein</fullName>
    </submittedName>
</protein>
<keyword evidence="2" id="KW-1185">Reference proteome</keyword>
<evidence type="ECO:0000313" key="2">
    <source>
        <dbReference type="Proteomes" id="UP000828941"/>
    </source>
</evidence>
<sequence>MSQYFYKDVVLFAAMITIECTNVGVNTLFKAATDRGLSYYVFIVYSYLISTLLLLLPLPFIIPRSTGLSLKLPALSRIFILGAIDVVATLCGYRGLEYSSPTVASAACNLIPAFTFILAVFFKMEKADLRSSTTQAKIMGSIVSISVWYIVQAQIMKLYPVEPIVVMLYNLCGTLISAPVCFLAEPKLRAWILSPDIKMVSVVYSGIFSTCFSVLVHSCCIRLKGPVYVSVFRPLSIAFAAASSVIFLGEALHLGSVVGAVILSIGFYAVLWGKSKEGQLEQSEDNGLICSRTPSSNTETPLLQSYKEEDNREAIALGAKC</sequence>